<comment type="cofactor">
    <cofactor evidence="1">
        <name>Mg(2+)</name>
        <dbReference type="ChEBI" id="CHEBI:18420"/>
    </cofactor>
</comment>
<proteinExistence type="predicted"/>
<comment type="catalytic activity">
    <reaction evidence="3">
        <text>2 GTP = 3',3'-c-di-GMP + 2 diphosphate</text>
        <dbReference type="Rhea" id="RHEA:24898"/>
        <dbReference type="ChEBI" id="CHEBI:33019"/>
        <dbReference type="ChEBI" id="CHEBI:37565"/>
        <dbReference type="ChEBI" id="CHEBI:58805"/>
        <dbReference type="EC" id="2.7.7.65"/>
    </reaction>
</comment>
<dbReference type="SUPFAM" id="SSF55073">
    <property type="entry name" value="Nucleotide cyclase"/>
    <property type="match status" value="1"/>
</dbReference>
<protein>
    <recommendedName>
        <fullName evidence="2">diguanylate cyclase</fullName>
        <ecNumber evidence="2">2.7.7.65</ecNumber>
    </recommendedName>
</protein>
<evidence type="ECO:0000256" key="1">
    <source>
        <dbReference type="ARBA" id="ARBA00001946"/>
    </source>
</evidence>
<dbReference type="Proteomes" id="UP000235116">
    <property type="component" value="Chromosome"/>
</dbReference>
<evidence type="ECO:0000313" key="8">
    <source>
        <dbReference type="Proteomes" id="UP000235116"/>
    </source>
</evidence>
<dbReference type="SMART" id="SM00448">
    <property type="entry name" value="REC"/>
    <property type="match status" value="1"/>
</dbReference>
<evidence type="ECO:0000256" key="2">
    <source>
        <dbReference type="ARBA" id="ARBA00012528"/>
    </source>
</evidence>
<keyword evidence="8" id="KW-1185">Reference proteome</keyword>
<dbReference type="GO" id="GO:1902201">
    <property type="term" value="P:negative regulation of bacterial-type flagellum-dependent cell motility"/>
    <property type="evidence" value="ECO:0007669"/>
    <property type="project" value="TreeGrafter"/>
</dbReference>
<dbReference type="CDD" id="cd01949">
    <property type="entry name" value="GGDEF"/>
    <property type="match status" value="1"/>
</dbReference>
<dbReference type="InterPro" id="IPR001789">
    <property type="entry name" value="Sig_transdc_resp-reg_receiver"/>
</dbReference>
<dbReference type="EC" id="2.7.7.65" evidence="2"/>
<evidence type="ECO:0000256" key="3">
    <source>
        <dbReference type="ARBA" id="ARBA00034247"/>
    </source>
</evidence>
<dbReference type="InterPro" id="IPR043128">
    <property type="entry name" value="Rev_trsase/Diguanyl_cyclase"/>
</dbReference>
<evidence type="ECO:0000259" key="6">
    <source>
        <dbReference type="PROSITE" id="PS50887"/>
    </source>
</evidence>
<reference evidence="8" key="1">
    <citation type="submission" date="2017-08" db="EMBL/GenBank/DDBJ databases">
        <title>Direct submision.</title>
        <authorList>
            <person name="Kim S.-J."/>
            <person name="Rhee S.-K."/>
        </authorList>
    </citation>
    <scope>NUCLEOTIDE SEQUENCE [LARGE SCALE GENOMIC DNA]</scope>
    <source>
        <strain evidence="8">GI5</strain>
    </source>
</reference>
<dbReference type="Pfam" id="PF00990">
    <property type="entry name" value="GGDEF"/>
    <property type="match status" value="1"/>
</dbReference>
<feature type="modified residue" description="4-aspartylphosphate" evidence="4">
    <location>
        <position position="68"/>
    </location>
</feature>
<dbReference type="Gene3D" id="3.30.70.270">
    <property type="match status" value="1"/>
</dbReference>
<dbReference type="Gene3D" id="3.40.50.2300">
    <property type="match status" value="1"/>
</dbReference>
<dbReference type="SMART" id="SM00267">
    <property type="entry name" value="GGDEF"/>
    <property type="match status" value="1"/>
</dbReference>
<evidence type="ECO:0000256" key="4">
    <source>
        <dbReference type="PROSITE-ProRule" id="PRU00169"/>
    </source>
</evidence>
<feature type="domain" description="GGDEF" evidence="6">
    <location>
        <begin position="178"/>
        <end position="315"/>
    </location>
</feature>
<dbReference type="InterPro" id="IPR000160">
    <property type="entry name" value="GGDEF_dom"/>
</dbReference>
<accession>A0A2K9LN41</accession>
<dbReference type="PROSITE" id="PS50887">
    <property type="entry name" value="GGDEF"/>
    <property type="match status" value="1"/>
</dbReference>
<feature type="domain" description="Response regulatory" evidence="5">
    <location>
        <begin position="20"/>
        <end position="135"/>
    </location>
</feature>
<dbReference type="SUPFAM" id="SSF52172">
    <property type="entry name" value="CheY-like"/>
    <property type="match status" value="1"/>
</dbReference>
<keyword evidence="4" id="KW-0597">Phosphoprotein</keyword>
<evidence type="ECO:0000313" key="7">
    <source>
        <dbReference type="EMBL" id="AUM13702.1"/>
    </source>
</evidence>
<dbReference type="OrthoDB" id="9812260at2"/>
<dbReference type="InterPro" id="IPR029787">
    <property type="entry name" value="Nucleotide_cyclase"/>
</dbReference>
<dbReference type="GO" id="GO:0043709">
    <property type="term" value="P:cell adhesion involved in single-species biofilm formation"/>
    <property type="evidence" value="ECO:0007669"/>
    <property type="project" value="TreeGrafter"/>
</dbReference>
<dbReference type="RefSeq" id="WP_101895077.1">
    <property type="nucleotide sequence ID" value="NZ_CP022684.1"/>
</dbReference>
<dbReference type="PANTHER" id="PTHR45138">
    <property type="entry name" value="REGULATORY COMPONENTS OF SENSORY TRANSDUCTION SYSTEM"/>
    <property type="match status" value="1"/>
</dbReference>
<name>A0A2K9LN41_9GAMM</name>
<gene>
    <name evidence="7" type="ORF">Kalk_15295</name>
</gene>
<dbReference type="GO" id="GO:0005886">
    <property type="term" value="C:plasma membrane"/>
    <property type="evidence" value="ECO:0007669"/>
    <property type="project" value="TreeGrafter"/>
</dbReference>
<organism evidence="7 8">
    <name type="scientific">Ketobacter alkanivorans</name>
    <dbReference type="NCBI Taxonomy" id="1917421"/>
    <lineage>
        <taxon>Bacteria</taxon>
        <taxon>Pseudomonadati</taxon>
        <taxon>Pseudomonadota</taxon>
        <taxon>Gammaproteobacteria</taxon>
        <taxon>Pseudomonadales</taxon>
        <taxon>Ketobacteraceae</taxon>
        <taxon>Ketobacter</taxon>
    </lineage>
</organism>
<dbReference type="KEGG" id="kak:Kalk_15295"/>
<sequence length="318" mass="35005">MQADILIGSPAEALVSNDSVILIIDDNPRSIKALSLLIRDFGQVIFATSGEAGIAMTMKTKPDLILLDVEMPGMNGYEVCRQLKGDVATRSSGIIIVTSHDSVEHEVAALEAGAADFITKPLNAPVVRARVKTQLLVKKQADELHRQAEQDGLTGIYNRRYFDSYFEQEWRRHQRQRSSLGLALVDVDHFKAYNDSYGHQQGDECLRCVALGLKAALRRPGEFVARYGGEEFAVVLPYTDDEELHRFGPWLCEQVRALKIPHGWSEASDFVSVSVGLVSCVAGKICSHTQMLGQADEALYQAKANGRDRAVIATKSSS</sequence>
<dbReference type="FunFam" id="3.30.70.270:FF:000001">
    <property type="entry name" value="Diguanylate cyclase domain protein"/>
    <property type="match status" value="1"/>
</dbReference>
<dbReference type="GO" id="GO:0000160">
    <property type="term" value="P:phosphorelay signal transduction system"/>
    <property type="evidence" value="ECO:0007669"/>
    <property type="project" value="InterPro"/>
</dbReference>
<dbReference type="InterPro" id="IPR011006">
    <property type="entry name" value="CheY-like_superfamily"/>
</dbReference>
<dbReference type="Pfam" id="PF00072">
    <property type="entry name" value="Response_reg"/>
    <property type="match status" value="1"/>
</dbReference>
<dbReference type="InterPro" id="IPR050469">
    <property type="entry name" value="Diguanylate_Cyclase"/>
</dbReference>
<dbReference type="AlphaFoldDB" id="A0A2K9LN41"/>
<dbReference type="PROSITE" id="PS50110">
    <property type="entry name" value="RESPONSE_REGULATORY"/>
    <property type="match status" value="1"/>
</dbReference>
<dbReference type="NCBIfam" id="TIGR00254">
    <property type="entry name" value="GGDEF"/>
    <property type="match status" value="1"/>
</dbReference>
<dbReference type="PANTHER" id="PTHR45138:SF9">
    <property type="entry name" value="DIGUANYLATE CYCLASE DGCM-RELATED"/>
    <property type="match status" value="1"/>
</dbReference>
<dbReference type="GO" id="GO:0052621">
    <property type="term" value="F:diguanylate cyclase activity"/>
    <property type="evidence" value="ECO:0007669"/>
    <property type="project" value="UniProtKB-EC"/>
</dbReference>
<evidence type="ECO:0000259" key="5">
    <source>
        <dbReference type="PROSITE" id="PS50110"/>
    </source>
</evidence>
<dbReference type="EMBL" id="CP022684">
    <property type="protein sequence ID" value="AUM13702.1"/>
    <property type="molecule type" value="Genomic_DNA"/>
</dbReference>